<evidence type="ECO:0000259" key="5">
    <source>
        <dbReference type="Pfam" id="PF01702"/>
    </source>
</evidence>
<sequence length="288" mass="32202">YDGPIATDSGGYQILRYGDVDVSPEEIVHYQDAIAPDIATILDVPTGVRATRGRAVETVRITLERAKQAVELRSNPKVMWCGPVQGGLFSELVVQSAREIGKLDYQLHAIGSPVELLEGYRYAELVDLVMTAKQHLPLDRPTHLFGAGHPMMFALAVAMGCDLFDSAAYVLYARDDRYMTSEGTFRLDELSYLPCECPVCVAHSPNELRCVSQDERIKLLARHNLHATFGELRRIRQAIVDGSLGAYLEMRCRAHPRLLEGLRRLVMYRDFIGRFAPVTKPSAFCYLG</sequence>
<dbReference type="SUPFAM" id="SSF51713">
    <property type="entry name" value="tRNA-guanine transglycosylase"/>
    <property type="match status" value="1"/>
</dbReference>
<comment type="caution">
    <text evidence="6">The sequence shown here is derived from an EMBL/GenBank/DDBJ whole genome shotgun (WGS) entry which is preliminary data.</text>
</comment>
<organism evidence="6">
    <name type="scientific">marine sediment metagenome</name>
    <dbReference type="NCBI Taxonomy" id="412755"/>
    <lineage>
        <taxon>unclassified sequences</taxon>
        <taxon>metagenomes</taxon>
        <taxon>ecological metagenomes</taxon>
    </lineage>
</organism>
<dbReference type="InterPro" id="IPR004804">
    <property type="entry name" value="TgtA"/>
</dbReference>
<proteinExistence type="predicted"/>
<keyword evidence="3" id="KW-0479">Metal-binding</keyword>
<dbReference type="InterPro" id="IPR002616">
    <property type="entry name" value="tRNA_ribo_trans-like"/>
</dbReference>
<dbReference type="GO" id="GO:0016763">
    <property type="term" value="F:pentosyltransferase activity"/>
    <property type="evidence" value="ECO:0007669"/>
    <property type="project" value="InterPro"/>
</dbReference>
<dbReference type="PANTHER" id="PTHR46499">
    <property type="entry name" value="QUEUINE TRNA-RIBOSYLTRANSFERASE"/>
    <property type="match status" value="1"/>
</dbReference>
<keyword evidence="1" id="KW-0808">Transferase</keyword>
<reference evidence="6" key="1">
    <citation type="journal article" date="2014" name="Front. Microbiol.">
        <title>High frequency of phylogenetically diverse reductive dehalogenase-homologous genes in deep subseafloor sedimentary metagenomes.</title>
        <authorList>
            <person name="Kawai M."/>
            <person name="Futagami T."/>
            <person name="Toyoda A."/>
            <person name="Takaki Y."/>
            <person name="Nishi S."/>
            <person name="Hori S."/>
            <person name="Arai W."/>
            <person name="Tsubouchi T."/>
            <person name="Morono Y."/>
            <person name="Uchiyama I."/>
            <person name="Ito T."/>
            <person name="Fujiyama A."/>
            <person name="Inagaki F."/>
            <person name="Takami H."/>
        </authorList>
    </citation>
    <scope>NUCLEOTIDE SEQUENCE</scope>
    <source>
        <strain evidence="6">Expedition CK06-06</strain>
    </source>
</reference>
<keyword evidence="2" id="KW-0819">tRNA processing</keyword>
<feature type="non-terminal residue" evidence="6">
    <location>
        <position position="1"/>
    </location>
</feature>
<dbReference type="EMBL" id="BARV01016447">
    <property type="protein sequence ID" value="GAI27167.1"/>
    <property type="molecule type" value="Genomic_DNA"/>
</dbReference>
<keyword evidence="4" id="KW-0862">Zinc</keyword>
<dbReference type="GO" id="GO:0046872">
    <property type="term" value="F:metal ion binding"/>
    <property type="evidence" value="ECO:0007669"/>
    <property type="project" value="UniProtKB-KW"/>
</dbReference>
<accession>X1M6D3</accession>
<dbReference type="GO" id="GO:0002099">
    <property type="term" value="P:tRNA wobble guanine modification"/>
    <property type="evidence" value="ECO:0007669"/>
    <property type="project" value="TreeGrafter"/>
</dbReference>
<dbReference type="InterPro" id="IPR036511">
    <property type="entry name" value="TGT-like_sf"/>
</dbReference>
<dbReference type="Gene3D" id="3.20.20.105">
    <property type="entry name" value="Queuine tRNA-ribosyltransferase-like"/>
    <property type="match status" value="1"/>
</dbReference>
<dbReference type="NCBIfam" id="TIGR00449">
    <property type="entry name" value="tgt_general"/>
    <property type="match status" value="1"/>
</dbReference>
<dbReference type="NCBIfam" id="TIGR00432">
    <property type="entry name" value="arcsn_tRNA_tgt"/>
    <property type="match status" value="1"/>
</dbReference>
<evidence type="ECO:0000313" key="6">
    <source>
        <dbReference type="EMBL" id="GAI27167.1"/>
    </source>
</evidence>
<evidence type="ECO:0000256" key="3">
    <source>
        <dbReference type="ARBA" id="ARBA00022723"/>
    </source>
</evidence>
<evidence type="ECO:0000256" key="4">
    <source>
        <dbReference type="ARBA" id="ARBA00022833"/>
    </source>
</evidence>
<evidence type="ECO:0000256" key="1">
    <source>
        <dbReference type="ARBA" id="ARBA00022679"/>
    </source>
</evidence>
<dbReference type="AlphaFoldDB" id="X1M6D3"/>
<evidence type="ECO:0000256" key="2">
    <source>
        <dbReference type="ARBA" id="ARBA00022694"/>
    </source>
</evidence>
<dbReference type="InterPro" id="IPR050076">
    <property type="entry name" value="ArchSynthase1/Queuine_TRR"/>
</dbReference>
<feature type="non-terminal residue" evidence="6">
    <location>
        <position position="288"/>
    </location>
</feature>
<gene>
    <name evidence="6" type="ORF">S06H3_28224</name>
</gene>
<dbReference type="GO" id="GO:0005737">
    <property type="term" value="C:cytoplasm"/>
    <property type="evidence" value="ECO:0007669"/>
    <property type="project" value="TreeGrafter"/>
</dbReference>
<protein>
    <recommendedName>
        <fullName evidence="5">tRNA-guanine(15) transglycosylase-like domain-containing protein</fullName>
    </recommendedName>
</protein>
<dbReference type="Pfam" id="PF01702">
    <property type="entry name" value="TGT"/>
    <property type="match status" value="1"/>
</dbReference>
<feature type="domain" description="tRNA-guanine(15) transglycosylase-like" evidence="5">
    <location>
        <begin position="1"/>
        <end position="256"/>
    </location>
</feature>
<name>X1M6D3_9ZZZZ</name>
<dbReference type="PANTHER" id="PTHR46499:SF1">
    <property type="entry name" value="QUEUINE TRNA-RIBOSYLTRANSFERASE"/>
    <property type="match status" value="1"/>
</dbReference>